<sequence>MDNDDWRTMLATAIAFVLSIPLGWGMLTLFPWLRAMAEADNRLSYTVVLIGLFWVLFGVIYMAVTLIRFLRADSRSLYRDLRTVSRGRNERTIDGIFSAGSTMSWTTQLSLTALLVVVLLMLDPSARGHLEVRILCVMVVVTSWGLLVISQGLAYARAHASTSRTGIRFCGTPDPEFSDFLTLAVCISAMFGPADAQLSGRPVRRLLRNHILVSFAFNSMVVATLATLLLVTD</sequence>
<protein>
    <submittedName>
        <fullName evidence="2">Uncharacterized membrane protein</fullName>
    </submittedName>
</protein>
<dbReference type="InterPro" id="IPR009781">
    <property type="entry name" value="DUF1345"/>
</dbReference>
<feature type="transmembrane region" description="Helical" evidence="1">
    <location>
        <begin position="12"/>
        <end position="33"/>
    </location>
</feature>
<gene>
    <name evidence="2" type="ORF">SAMN04487966_11723</name>
</gene>
<proteinExistence type="predicted"/>
<reference evidence="2 3" key="1">
    <citation type="submission" date="2016-10" db="EMBL/GenBank/DDBJ databases">
        <authorList>
            <person name="de Groot N.N."/>
        </authorList>
    </citation>
    <scope>NUCLEOTIDE SEQUENCE [LARGE SCALE GENOMIC DNA]</scope>
    <source>
        <strain evidence="2 3">CGMCC 1.7054</strain>
    </source>
</reference>
<keyword evidence="1" id="KW-1133">Transmembrane helix</keyword>
<feature type="transmembrane region" description="Helical" evidence="1">
    <location>
        <begin position="105"/>
        <end position="122"/>
    </location>
</feature>
<dbReference type="EMBL" id="FPCG01000017">
    <property type="protein sequence ID" value="SFV25024.1"/>
    <property type="molecule type" value="Genomic_DNA"/>
</dbReference>
<organism evidence="2 3">
    <name type="scientific">Micrococcus terreus</name>
    <dbReference type="NCBI Taxonomy" id="574650"/>
    <lineage>
        <taxon>Bacteria</taxon>
        <taxon>Bacillati</taxon>
        <taxon>Actinomycetota</taxon>
        <taxon>Actinomycetes</taxon>
        <taxon>Micrococcales</taxon>
        <taxon>Micrococcaceae</taxon>
        <taxon>Micrococcus</taxon>
    </lineage>
</organism>
<dbReference type="AlphaFoldDB" id="A0A1I7MSX5"/>
<keyword evidence="1" id="KW-0472">Membrane</keyword>
<evidence type="ECO:0000313" key="3">
    <source>
        <dbReference type="Proteomes" id="UP000198881"/>
    </source>
</evidence>
<feature type="transmembrane region" description="Helical" evidence="1">
    <location>
        <begin position="45"/>
        <end position="70"/>
    </location>
</feature>
<dbReference type="Proteomes" id="UP000198881">
    <property type="component" value="Unassembled WGS sequence"/>
</dbReference>
<dbReference type="Pfam" id="PF07077">
    <property type="entry name" value="DUF1345"/>
    <property type="match status" value="1"/>
</dbReference>
<evidence type="ECO:0000313" key="2">
    <source>
        <dbReference type="EMBL" id="SFV25024.1"/>
    </source>
</evidence>
<accession>A0A1I7MSX5</accession>
<feature type="transmembrane region" description="Helical" evidence="1">
    <location>
        <begin position="210"/>
        <end position="231"/>
    </location>
</feature>
<feature type="transmembrane region" description="Helical" evidence="1">
    <location>
        <begin position="134"/>
        <end position="157"/>
    </location>
</feature>
<keyword evidence="3" id="KW-1185">Reference proteome</keyword>
<keyword evidence="1" id="KW-0812">Transmembrane</keyword>
<evidence type="ECO:0000256" key="1">
    <source>
        <dbReference type="SAM" id="Phobius"/>
    </source>
</evidence>
<dbReference type="STRING" id="574650.SAMN04487966_11723"/>
<name>A0A1I7MSX5_9MICC</name>